<evidence type="ECO:0000313" key="3">
    <source>
        <dbReference type="Proteomes" id="UP000515913"/>
    </source>
</evidence>
<dbReference type="AlphaFoldDB" id="A0A7G9GYK8"/>
<dbReference type="GO" id="GO:0003887">
    <property type="term" value="F:DNA-directed DNA polymerase activity"/>
    <property type="evidence" value="ECO:0007669"/>
    <property type="project" value="InterPro"/>
</dbReference>
<evidence type="ECO:0000259" key="1">
    <source>
        <dbReference type="Pfam" id="PF06144"/>
    </source>
</evidence>
<feature type="domain" description="DNA polymerase III delta N-terminal" evidence="1">
    <location>
        <begin position="3"/>
        <end position="100"/>
    </location>
</feature>
<dbReference type="Pfam" id="PF06144">
    <property type="entry name" value="DNA_pol3_delta"/>
    <property type="match status" value="1"/>
</dbReference>
<dbReference type="InterPro" id="IPR027417">
    <property type="entry name" value="P-loop_NTPase"/>
</dbReference>
<dbReference type="RefSeq" id="WP_187423146.1">
    <property type="nucleotide sequence ID" value="NZ_CP060637.1"/>
</dbReference>
<accession>A0A7G9GYK8</accession>
<proteinExistence type="predicted"/>
<dbReference type="Gene3D" id="1.20.272.10">
    <property type="match status" value="1"/>
</dbReference>
<gene>
    <name evidence="2" type="ORF">H9Q81_03385</name>
</gene>
<dbReference type="GO" id="GO:0003677">
    <property type="term" value="F:DNA binding"/>
    <property type="evidence" value="ECO:0007669"/>
    <property type="project" value="InterPro"/>
</dbReference>
<reference evidence="2 3" key="1">
    <citation type="submission" date="2020-08" db="EMBL/GenBank/DDBJ databases">
        <authorList>
            <person name="Liu C."/>
            <person name="Sun Q."/>
        </authorList>
    </citation>
    <scope>NUCLEOTIDE SEQUENCE [LARGE SCALE GENOMIC DNA]</scope>
    <source>
        <strain evidence="2 3">NSJ-57</strain>
    </source>
</reference>
<evidence type="ECO:0000313" key="2">
    <source>
        <dbReference type="EMBL" id="QNM15890.1"/>
    </source>
</evidence>
<dbReference type="Gene3D" id="3.40.50.300">
    <property type="entry name" value="P-loop containing nucleotide triphosphate hydrolases"/>
    <property type="match status" value="1"/>
</dbReference>
<organism evidence="2 3">
    <name type="scientific">Fusobacterium hominis</name>
    <dbReference type="NCBI Taxonomy" id="2764326"/>
    <lineage>
        <taxon>Bacteria</taxon>
        <taxon>Fusobacteriati</taxon>
        <taxon>Fusobacteriota</taxon>
        <taxon>Fusobacteriia</taxon>
        <taxon>Fusobacteriales</taxon>
        <taxon>Fusobacteriaceae</taxon>
        <taxon>Fusobacterium</taxon>
    </lineage>
</organism>
<keyword evidence="3" id="KW-1185">Reference proteome</keyword>
<sequence length="330" mass="38690">MLYLLYGDTTPLQIKYEELLSELKGNHPGIKEIIYDASLNEITGFFDSVSTNSMFSPYQLIVLKRAEDYKNLADLAKSLEMYNLAQKDIIIIYEEFLNDFGKRTNEISKKVLTTFGKIAEIICFRKENEKKASVFYLQKNLNISQNEAETLLELIGDDYFKLKNEVEKIKNFLDGDLFNMDKIIPILSINKEANLKKLTESFILTQQTKELLNFLRDEKTYPNFIYIITDELLIYLKLILLIDSSMLDRNVSYNKFKDHVFEEIKKYFVGDRGNIHSYYLFLKLKNVNLFNKDFLVKKLNELLLLEYQVKSGELDLDIEVGAFILNFYSN</sequence>
<dbReference type="EMBL" id="CP060637">
    <property type="protein sequence ID" value="QNM15890.1"/>
    <property type="molecule type" value="Genomic_DNA"/>
</dbReference>
<dbReference type="Proteomes" id="UP000515913">
    <property type="component" value="Chromosome"/>
</dbReference>
<protein>
    <recommendedName>
        <fullName evidence="1">DNA polymerase III delta N-terminal domain-containing protein</fullName>
    </recommendedName>
</protein>
<dbReference type="GO" id="GO:0006260">
    <property type="term" value="P:DNA replication"/>
    <property type="evidence" value="ECO:0007669"/>
    <property type="project" value="InterPro"/>
</dbReference>
<dbReference type="GO" id="GO:0009360">
    <property type="term" value="C:DNA polymerase III complex"/>
    <property type="evidence" value="ECO:0007669"/>
    <property type="project" value="InterPro"/>
</dbReference>
<dbReference type="InterPro" id="IPR010372">
    <property type="entry name" value="DNA_pol3_delta_N"/>
</dbReference>
<dbReference type="KEGG" id="fho:H9Q81_03385"/>
<name>A0A7G9GYK8_9FUSO</name>